<dbReference type="PRINTS" id="PR00081">
    <property type="entry name" value="GDHRDH"/>
</dbReference>
<dbReference type="InterPro" id="IPR036291">
    <property type="entry name" value="NAD(P)-bd_dom_sf"/>
</dbReference>
<comment type="caution">
    <text evidence="3">The sequence shown here is derived from an EMBL/GenBank/DDBJ whole genome shotgun (WGS) entry which is preliminary data.</text>
</comment>
<dbReference type="InterPro" id="IPR051122">
    <property type="entry name" value="SDR_DHRS6-like"/>
</dbReference>
<name>A0ABT1Q2B6_9ACTN</name>
<keyword evidence="4" id="KW-1185">Reference proteome</keyword>
<evidence type="ECO:0000313" key="3">
    <source>
        <dbReference type="EMBL" id="MCQ4084073.1"/>
    </source>
</evidence>
<organism evidence="3 4">
    <name type="scientific">Streptomyces humicola</name>
    <dbReference type="NCBI Taxonomy" id="2953240"/>
    <lineage>
        <taxon>Bacteria</taxon>
        <taxon>Bacillati</taxon>
        <taxon>Actinomycetota</taxon>
        <taxon>Actinomycetes</taxon>
        <taxon>Kitasatosporales</taxon>
        <taxon>Streptomycetaceae</taxon>
        <taxon>Streptomyces</taxon>
    </lineage>
</organism>
<dbReference type="PANTHER" id="PTHR43477:SF1">
    <property type="entry name" value="DIHYDROANTICAPSIN 7-DEHYDROGENASE"/>
    <property type="match status" value="1"/>
</dbReference>
<dbReference type="EMBL" id="JANFNG010000029">
    <property type="protein sequence ID" value="MCQ4084073.1"/>
    <property type="molecule type" value="Genomic_DNA"/>
</dbReference>
<keyword evidence="2" id="KW-0560">Oxidoreductase</keyword>
<protein>
    <submittedName>
        <fullName evidence="3">SDR family oxidoreductase</fullName>
    </submittedName>
</protein>
<gene>
    <name evidence="3" type="ORF">NGB36_26710</name>
</gene>
<reference evidence="3" key="1">
    <citation type="submission" date="2022-06" db="EMBL/GenBank/DDBJ databases">
        <title>Draft genome sequence of Streptomyces sp. RB6PN25 isolated from peat swamp forest in Thailand.</title>
        <authorList>
            <person name="Duangmal K."/>
            <person name="Klaysubun C."/>
        </authorList>
    </citation>
    <scope>NUCLEOTIDE SEQUENCE</scope>
    <source>
        <strain evidence="3">RB6PN25</strain>
    </source>
</reference>
<accession>A0ABT1Q2B6</accession>
<proteinExistence type="inferred from homology"/>
<dbReference type="Pfam" id="PF00106">
    <property type="entry name" value="adh_short"/>
    <property type="match status" value="1"/>
</dbReference>
<dbReference type="InterPro" id="IPR002347">
    <property type="entry name" value="SDR_fam"/>
</dbReference>
<evidence type="ECO:0000256" key="1">
    <source>
        <dbReference type="ARBA" id="ARBA00006484"/>
    </source>
</evidence>
<dbReference type="SUPFAM" id="SSF51735">
    <property type="entry name" value="NAD(P)-binding Rossmann-fold domains"/>
    <property type="match status" value="1"/>
</dbReference>
<sequence>MGRVGLLSGRGVLVTGSGGPVAESVVDQLLGSGARVAVTDALAQAPNPTPALGSRRLVLPCGPDNPAEQSAVVETLLERFGRLDHLVNLVPTSPEAGSLMECDPSALRDIVQRHLATPLAWIQRGYWRWMAAHGGSVVNVVTGVVGNGMQDAALAGLIQLTEWLAAELAPDVDLYMVVPGTMLDSAAYQGGVAQALSDLLADRGRLGPGPVFVLTDASIRPVNVA</sequence>
<comment type="similarity">
    <text evidence="1">Belongs to the short-chain dehydrogenases/reductases (SDR) family.</text>
</comment>
<dbReference type="PANTHER" id="PTHR43477">
    <property type="entry name" value="DIHYDROANTICAPSIN 7-DEHYDROGENASE"/>
    <property type="match status" value="1"/>
</dbReference>
<evidence type="ECO:0000256" key="2">
    <source>
        <dbReference type="ARBA" id="ARBA00023002"/>
    </source>
</evidence>
<dbReference type="Gene3D" id="3.40.50.720">
    <property type="entry name" value="NAD(P)-binding Rossmann-like Domain"/>
    <property type="match status" value="1"/>
</dbReference>
<evidence type="ECO:0000313" key="4">
    <source>
        <dbReference type="Proteomes" id="UP001057702"/>
    </source>
</evidence>
<dbReference type="RefSeq" id="WP_255923112.1">
    <property type="nucleotide sequence ID" value="NZ_JANFNG010000029.1"/>
</dbReference>
<dbReference type="Proteomes" id="UP001057702">
    <property type="component" value="Unassembled WGS sequence"/>
</dbReference>